<feature type="region of interest" description="Disordered" evidence="1">
    <location>
        <begin position="93"/>
        <end position="114"/>
    </location>
</feature>
<name>A0A072NNF4_SCHAZ</name>
<feature type="chain" id="PRO_5001682844" description="DUF2680 domain-containing protein" evidence="2">
    <location>
        <begin position="24"/>
        <end position="114"/>
    </location>
</feature>
<gene>
    <name evidence="3" type="ORF">M670_02006</name>
</gene>
<proteinExistence type="predicted"/>
<dbReference type="InterPro" id="IPR024485">
    <property type="entry name" value="DUF2680"/>
</dbReference>
<accession>A0A072NNF4</accession>
<dbReference type="Pfam" id="PF10925">
    <property type="entry name" value="DUF2680"/>
    <property type="match status" value="1"/>
</dbReference>
<evidence type="ECO:0008006" key="5">
    <source>
        <dbReference type="Google" id="ProtNLM"/>
    </source>
</evidence>
<dbReference type="Proteomes" id="UP000027936">
    <property type="component" value="Unassembled WGS sequence"/>
</dbReference>
<dbReference type="EMBL" id="JJRY01000006">
    <property type="protein sequence ID" value="KEF38792.1"/>
    <property type="molecule type" value="Genomic_DNA"/>
</dbReference>
<evidence type="ECO:0000313" key="3">
    <source>
        <dbReference type="EMBL" id="KEF38792.1"/>
    </source>
</evidence>
<comment type="caution">
    <text evidence="3">The sequence shown here is derived from an EMBL/GenBank/DDBJ whole genome shotgun (WGS) entry which is preliminary data.</text>
</comment>
<dbReference type="PATRIC" id="fig|1348973.3.peg.1953"/>
<protein>
    <recommendedName>
        <fullName evidence="5">DUF2680 domain-containing protein</fullName>
    </recommendedName>
</protein>
<evidence type="ECO:0000256" key="2">
    <source>
        <dbReference type="SAM" id="SignalP"/>
    </source>
</evidence>
<organism evidence="3 4">
    <name type="scientific">Schinkia azotoformans MEV2011</name>
    <dbReference type="NCBI Taxonomy" id="1348973"/>
    <lineage>
        <taxon>Bacteria</taxon>
        <taxon>Bacillati</taxon>
        <taxon>Bacillota</taxon>
        <taxon>Bacilli</taxon>
        <taxon>Bacillales</taxon>
        <taxon>Bacillaceae</taxon>
        <taxon>Calidifontibacillus/Schinkia group</taxon>
        <taxon>Schinkia</taxon>
    </lineage>
</organism>
<evidence type="ECO:0000256" key="1">
    <source>
        <dbReference type="SAM" id="MobiDB-lite"/>
    </source>
</evidence>
<feature type="signal peptide" evidence="2">
    <location>
        <begin position="1"/>
        <end position="23"/>
    </location>
</feature>
<sequence>MKKIIVLLSVLFLTLGLAMPVWAQNDKAGQPETKVQLTEAQKKELADIHEDILENKLELIDKHVEFGIITKEKGDMIKAKIQEKAKMMKENGYMPGACMHKDHNGHKMRGEGDQ</sequence>
<dbReference type="OrthoDB" id="2883543at2"/>
<keyword evidence="2" id="KW-0732">Signal</keyword>
<dbReference type="RefSeq" id="WP_051678154.1">
    <property type="nucleotide sequence ID" value="NZ_JJRY01000006.1"/>
</dbReference>
<evidence type="ECO:0000313" key="4">
    <source>
        <dbReference type="Proteomes" id="UP000027936"/>
    </source>
</evidence>
<dbReference type="AlphaFoldDB" id="A0A072NNF4"/>
<reference evidence="3 4" key="1">
    <citation type="submission" date="2014-04" db="EMBL/GenBank/DDBJ databases">
        <title>Draft genome sequence of Bacillus azotoformans MEV2011, a (co-) denitrifying strain unable to grow in the presence of oxygen.</title>
        <authorList>
            <person name="Nielsen M."/>
            <person name="Schreiber L."/>
            <person name="Finster K."/>
            <person name="Schramm A."/>
        </authorList>
    </citation>
    <scope>NUCLEOTIDE SEQUENCE [LARGE SCALE GENOMIC DNA]</scope>
    <source>
        <strain evidence="3 4">MEV2011</strain>
    </source>
</reference>